<dbReference type="GO" id="GO:0008270">
    <property type="term" value="F:zinc ion binding"/>
    <property type="evidence" value="ECO:0007669"/>
    <property type="project" value="UniProtKB-KW"/>
</dbReference>
<dbReference type="EMBL" id="KB722643">
    <property type="protein sequence ID" value="EMS25090.1"/>
    <property type="molecule type" value="Genomic_DNA"/>
</dbReference>
<keyword evidence="1" id="KW-0479">Metal-binding</keyword>
<dbReference type="InterPro" id="IPR002893">
    <property type="entry name" value="Znf_MYND"/>
</dbReference>
<name>M7X4Q2_RHOT1</name>
<proteinExistence type="predicted"/>
<evidence type="ECO:0000256" key="1">
    <source>
        <dbReference type="ARBA" id="ARBA00022723"/>
    </source>
</evidence>
<dbReference type="OrthoDB" id="2212237at2759"/>
<keyword evidence="2" id="KW-0863">Zinc-finger</keyword>
<feature type="region of interest" description="Disordered" evidence="4">
    <location>
        <begin position="29"/>
        <end position="70"/>
    </location>
</feature>
<sequence>MPKCAVCQAESTQRRPTLANTYYCGAEHQKQHWPTHKPSCKAPAATATPSGAKPTAGRAEPRGKDERGGFKMNVHPVSGSPADLMSQLEPFAVNIPKQQVYERLIDAYRLWIDDCYVWRGENIGLYAQEDPYPEFVKFVKKARKHLPSWFKDEDEKAVLAMCRSHEWADINFAVEKQDINEHYGSTMMAMGLRMWTEKVTGKKLT</sequence>
<accession>M7X4Q2</accession>
<evidence type="ECO:0000259" key="5">
    <source>
        <dbReference type="Pfam" id="PF01753"/>
    </source>
</evidence>
<protein>
    <submittedName>
        <fullName evidence="6">Zinc finger, MYND-type protein</fullName>
    </submittedName>
</protein>
<gene>
    <name evidence="6" type="ORF">RHTO_02817</name>
</gene>
<dbReference type="HOGENOM" id="CLU_069858_3_0_1"/>
<dbReference type="SUPFAM" id="SSF144232">
    <property type="entry name" value="HIT/MYND zinc finger-like"/>
    <property type="match status" value="1"/>
</dbReference>
<evidence type="ECO:0000313" key="7">
    <source>
        <dbReference type="Proteomes" id="UP000016926"/>
    </source>
</evidence>
<feature type="compositionally biased region" description="Basic and acidic residues" evidence="4">
    <location>
        <begin position="59"/>
        <end position="69"/>
    </location>
</feature>
<evidence type="ECO:0000313" key="6">
    <source>
        <dbReference type="EMBL" id="EMS25090.1"/>
    </source>
</evidence>
<evidence type="ECO:0000256" key="3">
    <source>
        <dbReference type="ARBA" id="ARBA00022833"/>
    </source>
</evidence>
<keyword evidence="3" id="KW-0862">Zinc</keyword>
<evidence type="ECO:0000256" key="4">
    <source>
        <dbReference type="SAM" id="MobiDB-lite"/>
    </source>
</evidence>
<dbReference type="Gene3D" id="6.10.140.2220">
    <property type="match status" value="1"/>
</dbReference>
<evidence type="ECO:0000256" key="2">
    <source>
        <dbReference type="ARBA" id="ARBA00022771"/>
    </source>
</evidence>
<reference evidence="6 7" key="1">
    <citation type="journal article" date="2012" name="Nat. Commun.">
        <title>A multi-omic map of the lipid-producing yeast Rhodosporidium toruloides.</title>
        <authorList>
            <person name="Zhu Z."/>
            <person name="Zhang S."/>
            <person name="Liu H."/>
            <person name="Shen H."/>
            <person name="Lin X."/>
            <person name="Yang F."/>
            <person name="Zhou Y.J."/>
            <person name="Jin G."/>
            <person name="Ye M."/>
            <person name="Zou H."/>
            <person name="Zou H."/>
            <person name="Zhao Z.K."/>
        </authorList>
    </citation>
    <scope>NUCLEOTIDE SEQUENCE [LARGE SCALE GENOMIC DNA]</scope>
    <source>
        <strain evidence="6 7">NP11</strain>
    </source>
</reference>
<dbReference type="Pfam" id="PF01753">
    <property type="entry name" value="zf-MYND"/>
    <property type="match status" value="1"/>
</dbReference>
<keyword evidence="7" id="KW-1185">Reference proteome</keyword>
<feature type="domain" description="MYND-type" evidence="5">
    <location>
        <begin position="4"/>
        <end position="40"/>
    </location>
</feature>
<dbReference type="GeneID" id="27366830"/>
<dbReference type="AlphaFoldDB" id="M7X4Q2"/>
<dbReference type="RefSeq" id="XP_016276209.1">
    <property type="nucleotide sequence ID" value="XM_016416490.1"/>
</dbReference>
<organism evidence="6 7">
    <name type="scientific">Rhodotorula toruloides (strain NP11)</name>
    <name type="common">Yeast</name>
    <name type="synonym">Rhodosporidium toruloides</name>
    <dbReference type="NCBI Taxonomy" id="1130832"/>
    <lineage>
        <taxon>Eukaryota</taxon>
        <taxon>Fungi</taxon>
        <taxon>Dikarya</taxon>
        <taxon>Basidiomycota</taxon>
        <taxon>Pucciniomycotina</taxon>
        <taxon>Microbotryomycetes</taxon>
        <taxon>Sporidiobolales</taxon>
        <taxon>Sporidiobolaceae</taxon>
        <taxon>Rhodotorula</taxon>
    </lineage>
</organism>
<dbReference type="Proteomes" id="UP000016926">
    <property type="component" value="Unassembled WGS sequence"/>
</dbReference>